<protein>
    <submittedName>
        <fullName evidence="2">Uncharacterized protein</fullName>
    </submittedName>
</protein>
<name>A0A195BYH5_9HYME</name>
<keyword evidence="3" id="KW-1185">Reference proteome</keyword>
<evidence type="ECO:0000313" key="2">
    <source>
        <dbReference type="EMBL" id="KYM93360.1"/>
    </source>
</evidence>
<dbReference type="Proteomes" id="UP000078540">
    <property type="component" value="Unassembled WGS sequence"/>
</dbReference>
<reference evidence="2 3" key="1">
    <citation type="submission" date="2015-09" db="EMBL/GenBank/DDBJ databases">
        <title>Atta colombica WGS genome.</title>
        <authorList>
            <person name="Nygaard S."/>
            <person name="Hu H."/>
            <person name="Boomsma J."/>
            <person name="Zhang G."/>
        </authorList>
    </citation>
    <scope>NUCLEOTIDE SEQUENCE [LARGE SCALE GENOMIC DNA]</scope>
    <source>
        <strain evidence="2">Treedump-2</strain>
        <tissue evidence="2">Whole body</tissue>
    </source>
</reference>
<feature type="non-terminal residue" evidence="2">
    <location>
        <position position="1"/>
    </location>
</feature>
<accession>A0A195BYH5</accession>
<sequence>INLCHKLQRSYKKKIYLLKRYFFWIMHNATLQLRFYILLFITKHNIINSTIQINV</sequence>
<evidence type="ECO:0000256" key="1">
    <source>
        <dbReference type="SAM" id="Phobius"/>
    </source>
</evidence>
<organism evidence="2 3">
    <name type="scientific">Atta colombica</name>
    <dbReference type="NCBI Taxonomy" id="520822"/>
    <lineage>
        <taxon>Eukaryota</taxon>
        <taxon>Metazoa</taxon>
        <taxon>Ecdysozoa</taxon>
        <taxon>Arthropoda</taxon>
        <taxon>Hexapoda</taxon>
        <taxon>Insecta</taxon>
        <taxon>Pterygota</taxon>
        <taxon>Neoptera</taxon>
        <taxon>Endopterygota</taxon>
        <taxon>Hymenoptera</taxon>
        <taxon>Apocrita</taxon>
        <taxon>Aculeata</taxon>
        <taxon>Formicoidea</taxon>
        <taxon>Formicidae</taxon>
        <taxon>Myrmicinae</taxon>
        <taxon>Atta</taxon>
    </lineage>
</organism>
<dbReference type="EMBL" id="KQ976394">
    <property type="protein sequence ID" value="KYM93360.1"/>
    <property type="molecule type" value="Genomic_DNA"/>
</dbReference>
<proteinExistence type="predicted"/>
<dbReference type="AlphaFoldDB" id="A0A195BYH5"/>
<feature type="transmembrane region" description="Helical" evidence="1">
    <location>
        <begin position="21"/>
        <end position="41"/>
    </location>
</feature>
<keyword evidence="1" id="KW-0812">Transmembrane</keyword>
<gene>
    <name evidence="2" type="ORF">ALC53_00297</name>
</gene>
<evidence type="ECO:0000313" key="3">
    <source>
        <dbReference type="Proteomes" id="UP000078540"/>
    </source>
</evidence>
<keyword evidence="1" id="KW-1133">Transmembrane helix</keyword>
<keyword evidence="1" id="KW-0472">Membrane</keyword>